<sequence length="107" mass="11953">MPRLEISRQDLDHGLVRLRLTGNADLSDVDRLEDAQRVALEAPETRRLVVDLENLEFLDSSGIAVMVAGYRSARSRGQRYQVINPRGLVRRVLDLTGVLTTLTPLTA</sequence>
<evidence type="ECO:0000259" key="3">
    <source>
        <dbReference type="PROSITE" id="PS50801"/>
    </source>
</evidence>
<dbReference type="CDD" id="cd07043">
    <property type="entry name" value="STAS_anti-anti-sigma_factors"/>
    <property type="match status" value="1"/>
</dbReference>
<keyword evidence="5" id="KW-1185">Reference proteome</keyword>
<evidence type="ECO:0000313" key="5">
    <source>
        <dbReference type="Proteomes" id="UP001501570"/>
    </source>
</evidence>
<comment type="caution">
    <text evidence="4">The sequence shown here is derived from an EMBL/GenBank/DDBJ whole genome shotgun (WGS) entry which is preliminary data.</text>
</comment>
<comment type="similarity">
    <text evidence="1 2">Belongs to the anti-sigma-factor antagonist family.</text>
</comment>
<dbReference type="InterPro" id="IPR002645">
    <property type="entry name" value="STAS_dom"/>
</dbReference>
<dbReference type="Gene3D" id="3.30.750.24">
    <property type="entry name" value="STAS domain"/>
    <property type="match status" value="1"/>
</dbReference>
<dbReference type="RefSeq" id="WP_345635882.1">
    <property type="nucleotide sequence ID" value="NZ_BAABJQ010000025.1"/>
</dbReference>
<proteinExistence type="inferred from homology"/>
<reference evidence="5" key="1">
    <citation type="journal article" date="2019" name="Int. J. Syst. Evol. Microbiol.">
        <title>The Global Catalogue of Microorganisms (GCM) 10K type strain sequencing project: providing services to taxonomists for standard genome sequencing and annotation.</title>
        <authorList>
            <consortium name="The Broad Institute Genomics Platform"/>
            <consortium name="The Broad Institute Genome Sequencing Center for Infectious Disease"/>
            <person name="Wu L."/>
            <person name="Ma J."/>
        </authorList>
    </citation>
    <scope>NUCLEOTIDE SEQUENCE [LARGE SCALE GENOMIC DNA]</scope>
    <source>
        <strain evidence="5">JCM 18304</strain>
    </source>
</reference>
<dbReference type="InterPro" id="IPR036513">
    <property type="entry name" value="STAS_dom_sf"/>
</dbReference>
<protein>
    <recommendedName>
        <fullName evidence="2">Anti-sigma factor antagonist</fullName>
    </recommendedName>
</protein>
<dbReference type="InterPro" id="IPR058548">
    <property type="entry name" value="MlaB-like_STAS"/>
</dbReference>
<dbReference type="InterPro" id="IPR003658">
    <property type="entry name" value="Anti-sigma_ant"/>
</dbReference>
<dbReference type="Proteomes" id="UP001501570">
    <property type="component" value="Unassembled WGS sequence"/>
</dbReference>
<dbReference type="SUPFAM" id="SSF52091">
    <property type="entry name" value="SpoIIaa-like"/>
    <property type="match status" value="1"/>
</dbReference>
<dbReference type="PANTHER" id="PTHR33495:SF2">
    <property type="entry name" value="ANTI-SIGMA FACTOR ANTAGONIST TM_1081-RELATED"/>
    <property type="match status" value="1"/>
</dbReference>
<accession>A0ABP9SGG2</accession>
<dbReference type="PROSITE" id="PS50801">
    <property type="entry name" value="STAS"/>
    <property type="match status" value="1"/>
</dbReference>
<dbReference type="PANTHER" id="PTHR33495">
    <property type="entry name" value="ANTI-SIGMA FACTOR ANTAGONIST TM_1081-RELATED-RELATED"/>
    <property type="match status" value="1"/>
</dbReference>
<evidence type="ECO:0000256" key="2">
    <source>
        <dbReference type="RuleBase" id="RU003749"/>
    </source>
</evidence>
<evidence type="ECO:0000256" key="1">
    <source>
        <dbReference type="ARBA" id="ARBA00009013"/>
    </source>
</evidence>
<gene>
    <name evidence="4" type="ORF">GCM10023322_63600</name>
</gene>
<dbReference type="NCBIfam" id="TIGR00377">
    <property type="entry name" value="ant_ant_sig"/>
    <property type="match status" value="1"/>
</dbReference>
<name>A0ABP9SGG2_9ACTN</name>
<dbReference type="Pfam" id="PF13466">
    <property type="entry name" value="STAS_2"/>
    <property type="match status" value="1"/>
</dbReference>
<feature type="domain" description="STAS" evidence="3">
    <location>
        <begin position="14"/>
        <end position="107"/>
    </location>
</feature>
<evidence type="ECO:0000313" key="4">
    <source>
        <dbReference type="EMBL" id="GAA5195887.1"/>
    </source>
</evidence>
<organism evidence="4 5">
    <name type="scientific">Rugosimonospora acidiphila</name>
    <dbReference type="NCBI Taxonomy" id="556531"/>
    <lineage>
        <taxon>Bacteria</taxon>
        <taxon>Bacillati</taxon>
        <taxon>Actinomycetota</taxon>
        <taxon>Actinomycetes</taxon>
        <taxon>Micromonosporales</taxon>
        <taxon>Micromonosporaceae</taxon>
        <taxon>Rugosimonospora</taxon>
    </lineage>
</organism>
<dbReference type="EMBL" id="BAABJQ010000025">
    <property type="protein sequence ID" value="GAA5195887.1"/>
    <property type="molecule type" value="Genomic_DNA"/>
</dbReference>